<feature type="transmembrane region" description="Helical" evidence="9">
    <location>
        <begin position="96"/>
        <end position="121"/>
    </location>
</feature>
<evidence type="ECO:0000256" key="2">
    <source>
        <dbReference type="ARBA" id="ARBA00022692"/>
    </source>
</evidence>
<dbReference type="SUPFAM" id="SSF54631">
    <property type="entry name" value="CBS-domain pair"/>
    <property type="match status" value="1"/>
</dbReference>
<name>A0A0E9NCL6_SAICN</name>
<reference evidence="12 13" key="2">
    <citation type="journal article" date="2014" name="J. Gen. Appl. Microbiol.">
        <title>The early diverging ascomycetous budding yeast Saitoella complicata has three histone deacetylases belonging to the Clr6, Hos2, and Rpd3 lineages.</title>
        <authorList>
            <person name="Nishida H."/>
            <person name="Matsumoto T."/>
            <person name="Kondo S."/>
            <person name="Hamamoto M."/>
            <person name="Yoshikawa H."/>
        </authorList>
    </citation>
    <scope>NUCLEOTIDE SEQUENCE [LARGE SCALE GENOMIC DNA]</scope>
    <source>
        <strain evidence="12 13">NRRL Y-17804</strain>
    </source>
</reference>
<evidence type="ECO:0000256" key="7">
    <source>
        <dbReference type="PROSITE-ProRule" id="PRU01193"/>
    </source>
</evidence>
<dbReference type="PANTHER" id="PTHR12064:SF97">
    <property type="entry name" value="METAL TRANSPORTER CNNM-5"/>
    <property type="match status" value="1"/>
</dbReference>
<reference evidence="12 13" key="3">
    <citation type="journal article" date="2015" name="Genome Announc.">
        <title>Draft Genome Sequence of the Archiascomycetous Yeast Saitoella complicata.</title>
        <authorList>
            <person name="Yamauchi K."/>
            <person name="Kondo S."/>
            <person name="Hamamoto M."/>
            <person name="Takahashi Y."/>
            <person name="Ogura Y."/>
            <person name="Hayashi T."/>
            <person name="Nishida H."/>
        </authorList>
    </citation>
    <scope>NUCLEOTIDE SEQUENCE [LARGE SCALE GENOMIC DNA]</scope>
    <source>
        <strain evidence="12 13">NRRL Y-17804</strain>
    </source>
</reference>
<dbReference type="AlphaFoldDB" id="A0A0E9NCL6"/>
<dbReference type="Proteomes" id="UP000033140">
    <property type="component" value="Unassembled WGS sequence"/>
</dbReference>
<feature type="domain" description="CBS" evidence="10">
    <location>
        <begin position="360"/>
        <end position="425"/>
    </location>
</feature>
<feature type="domain" description="CNNM transmembrane" evidence="11">
    <location>
        <begin position="92"/>
        <end position="279"/>
    </location>
</feature>
<dbReference type="EMBL" id="BACD03000009">
    <property type="protein sequence ID" value="GAO47543.1"/>
    <property type="molecule type" value="Genomic_DNA"/>
</dbReference>
<dbReference type="CDD" id="cd04590">
    <property type="entry name" value="CBS_pair_CorC_HlyC_assoc"/>
    <property type="match status" value="1"/>
</dbReference>
<dbReference type="InterPro" id="IPR000644">
    <property type="entry name" value="CBS_dom"/>
</dbReference>
<gene>
    <name evidence="12" type="ORF">G7K_1748-t1</name>
</gene>
<comment type="caution">
    <text evidence="12">The sequence shown here is derived from an EMBL/GenBank/DDBJ whole genome shotgun (WGS) entry which is preliminary data.</text>
</comment>
<feature type="compositionally biased region" description="Polar residues" evidence="8">
    <location>
        <begin position="538"/>
        <end position="551"/>
    </location>
</feature>
<feature type="region of interest" description="Disordered" evidence="8">
    <location>
        <begin position="533"/>
        <end position="628"/>
    </location>
</feature>
<feature type="transmembrane region" description="Helical" evidence="9">
    <location>
        <begin position="182"/>
        <end position="202"/>
    </location>
</feature>
<proteinExistence type="predicted"/>
<dbReference type="STRING" id="698492.A0A0E9NCL6"/>
<keyword evidence="13" id="KW-1185">Reference proteome</keyword>
<dbReference type="InterPro" id="IPR046342">
    <property type="entry name" value="CBS_dom_sf"/>
</dbReference>
<feature type="compositionally biased region" description="Gly residues" evidence="8">
    <location>
        <begin position="467"/>
        <end position="476"/>
    </location>
</feature>
<evidence type="ECO:0000256" key="5">
    <source>
        <dbReference type="ARBA" id="ARBA00023136"/>
    </source>
</evidence>
<dbReference type="Gene3D" id="3.10.580.10">
    <property type="entry name" value="CBS-domain"/>
    <property type="match status" value="1"/>
</dbReference>
<evidence type="ECO:0000256" key="8">
    <source>
        <dbReference type="SAM" id="MobiDB-lite"/>
    </source>
</evidence>
<evidence type="ECO:0000256" key="4">
    <source>
        <dbReference type="ARBA" id="ARBA00022989"/>
    </source>
</evidence>
<dbReference type="InterPro" id="IPR002550">
    <property type="entry name" value="CNNM"/>
</dbReference>
<dbReference type="GO" id="GO:0005737">
    <property type="term" value="C:cytoplasm"/>
    <property type="evidence" value="ECO:0007669"/>
    <property type="project" value="TreeGrafter"/>
</dbReference>
<dbReference type="PANTHER" id="PTHR12064">
    <property type="entry name" value="METAL TRANSPORTER CNNM"/>
    <property type="match status" value="1"/>
</dbReference>
<evidence type="ECO:0000256" key="1">
    <source>
        <dbReference type="ARBA" id="ARBA00004141"/>
    </source>
</evidence>
<reference evidence="12 13" key="1">
    <citation type="journal article" date="2011" name="J. Gen. Appl. Microbiol.">
        <title>Draft genome sequencing of the enigmatic yeast Saitoella complicata.</title>
        <authorList>
            <person name="Nishida H."/>
            <person name="Hamamoto M."/>
            <person name="Sugiyama J."/>
        </authorList>
    </citation>
    <scope>NUCLEOTIDE SEQUENCE [LARGE SCALE GENOMIC DNA]</scope>
    <source>
        <strain evidence="12 13">NRRL Y-17804</strain>
    </source>
</reference>
<dbReference type="GO" id="GO:0030026">
    <property type="term" value="P:intracellular manganese ion homeostasis"/>
    <property type="evidence" value="ECO:0007669"/>
    <property type="project" value="TreeGrafter"/>
</dbReference>
<protein>
    <recommendedName>
        <fullName evidence="14">CNNM transmembrane domain-containing protein</fullName>
    </recommendedName>
</protein>
<keyword evidence="5 7" id="KW-0472">Membrane</keyword>
<accession>A0A0E9NCL6</accession>
<evidence type="ECO:0000259" key="11">
    <source>
        <dbReference type="PROSITE" id="PS51846"/>
    </source>
</evidence>
<feature type="region of interest" description="Disordered" evidence="8">
    <location>
        <begin position="467"/>
        <end position="496"/>
    </location>
</feature>
<comment type="subcellular location">
    <subcellularLocation>
        <location evidence="1">Membrane</location>
        <topology evidence="1">Multi-pass membrane protein</topology>
    </subcellularLocation>
</comment>
<dbReference type="GO" id="GO:0010960">
    <property type="term" value="P:magnesium ion homeostasis"/>
    <property type="evidence" value="ECO:0007669"/>
    <property type="project" value="InterPro"/>
</dbReference>
<evidence type="ECO:0000256" key="9">
    <source>
        <dbReference type="SAM" id="Phobius"/>
    </source>
</evidence>
<sequence length="628" mass="67045">MHRHTGASLYHREGSARQSRPTTTDFATNRMRRITPTASRLSLLTSVTKLMGLAVAYPLQYLAGAAEGPGGHHGQIGGIPGSDEPFPAEPVDTAAFWWKVAISVVLVLAGGVFAGLTLGLMGQDVMNLKVLEASGTPLERKHAHRVLSLLERGKHWVLVTLLLSNVITNETLPIVADSVLGGGWPAIVISTVSIVIFGEIIPQSMCVRYGLGIGARCAPFVVGLMYVLYPVAYPTAMLLDWALGEDMGTMYKKAGLKTLVSLHGNSALHSHAEALNEDEVTIISAVLDLKETPIGDVMTPIEDVYVMSAEHVLDEKVMDEILSAGYSRIPIHAPGQPTNFIGMLLVKTLITYDPEDARPVSSFALATLPETACETSCLDMLNWFQEGKSHMVIVSEHPGENHGALGVVTLEDIIEELIGEEIVDETDVFIDVRGHLKRAMNPNLLRKRYTQRVASAYGTVPNIAGGHGHGNAGQKGGPALNPKNVASRPMETRNQKVKIKAGDVATAAGAYNVMGTEEAAVDAAQLANVETGSPVVSVGNSRPNSGESNKSGHGKNGGLKPPSKTKARSGSIVERQRMYGGVSKTVVETSDGTTTPEETEEEVSQATEGDRERESLLGNKGRNGRGRK</sequence>
<dbReference type="Pfam" id="PF01595">
    <property type="entry name" value="CNNM"/>
    <property type="match status" value="1"/>
</dbReference>
<feature type="compositionally biased region" description="Polar residues" evidence="8">
    <location>
        <begin position="16"/>
        <end position="27"/>
    </location>
</feature>
<dbReference type="InterPro" id="IPR045095">
    <property type="entry name" value="ACDP"/>
</dbReference>
<dbReference type="FunFam" id="3.10.580.10:FF:000006">
    <property type="entry name" value="DUF21 and CBS domain protein"/>
    <property type="match status" value="1"/>
</dbReference>
<evidence type="ECO:0000259" key="10">
    <source>
        <dbReference type="PROSITE" id="PS51371"/>
    </source>
</evidence>
<evidence type="ECO:0000313" key="12">
    <source>
        <dbReference type="EMBL" id="GAO47543.1"/>
    </source>
</evidence>
<keyword evidence="3" id="KW-0677">Repeat</keyword>
<evidence type="ECO:0000256" key="6">
    <source>
        <dbReference type="PROSITE-ProRule" id="PRU00703"/>
    </source>
</evidence>
<keyword evidence="6" id="KW-0129">CBS domain</keyword>
<dbReference type="InterPro" id="IPR044751">
    <property type="entry name" value="Ion_transp-like_CBS"/>
</dbReference>
<dbReference type="GO" id="GO:0016020">
    <property type="term" value="C:membrane"/>
    <property type="evidence" value="ECO:0007669"/>
    <property type="project" value="UniProtKB-SubCell"/>
</dbReference>
<evidence type="ECO:0000256" key="3">
    <source>
        <dbReference type="ARBA" id="ARBA00022737"/>
    </source>
</evidence>
<organism evidence="12 13">
    <name type="scientific">Saitoella complicata (strain BCRC 22490 / CBS 7301 / JCM 7358 / NBRC 10748 / NRRL Y-17804)</name>
    <dbReference type="NCBI Taxonomy" id="698492"/>
    <lineage>
        <taxon>Eukaryota</taxon>
        <taxon>Fungi</taxon>
        <taxon>Dikarya</taxon>
        <taxon>Ascomycota</taxon>
        <taxon>Taphrinomycotina</taxon>
        <taxon>Taphrinomycotina incertae sedis</taxon>
        <taxon>Saitoella</taxon>
    </lineage>
</organism>
<evidence type="ECO:0000313" key="13">
    <source>
        <dbReference type="Proteomes" id="UP000033140"/>
    </source>
</evidence>
<feature type="region of interest" description="Disordered" evidence="8">
    <location>
        <begin position="1"/>
        <end position="28"/>
    </location>
</feature>
<evidence type="ECO:0008006" key="14">
    <source>
        <dbReference type="Google" id="ProtNLM"/>
    </source>
</evidence>
<keyword evidence="4 7" id="KW-1133">Transmembrane helix</keyword>
<keyword evidence="2 7" id="KW-0812">Transmembrane</keyword>
<dbReference type="PROSITE" id="PS51371">
    <property type="entry name" value="CBS"/>
    <property type="match status" value="1"/>
</dbReference>
<dbReference type="PROSITE" id="PS51846">
    <property type="entry name" value="CNNM"/>
    <property type="match status" value="1"/>
</dbReference>